<evidence type="ECO:0000313" key="2">
    <source>
        <dbReference type="EMBL" id="CAK9075300.1"/>
    </source>
</evidence>
<feature type="compositionally biased region" description="Acidic residues" evidence="1">
    <location>
        <begin position="409"/>
        <end position="420"/>
    </location>
</feature>
<feature type="compositionally biased region" description="Basic and acidic residues" evidence="1">
    <location>
        <begin position="441"/>
        <end position="471"/>
    </location>
</feature>
<evidence type="ECO:0000256" key="1">
    <source>
        <dbReference type="SAM" id="MobiDB-lite"/>
    </source>
</evidence>
<dbReference type="Proteomes" id="UP001642484">
    <property type="component" value="Unassembled WGS sequence"/>
</dbReference>
<feature type="compositionally biased region" description="Acidic residues" evidence="1">
    <location>
        <begin position="300"/>
        <end position="319"/>
    </location>
</feature>
<reference evidence="2 3" key="1">
    <citation type="submission" date="2024-02" db="EMBL/GenBank/DDBJ databases">
        <authorList>
            <person name="Chen Y."/>
            <person name="Shah S."/>
            <person name="Dougan E. K."/>
            <person name="Thang M."/>
            <person name="Chan C."/>
        </authorList>
    </citation>
    <scope>NUCLEOTIDE SEQUENCE [LARGE SCALE GENOMIC DNA]</scope>
</reference>
<keyword evidence="3" id="KW-1185">Reference proteome</keyword>
<gene>
    <name evidence="2" type="ORF">CCMP2556_LOCUS37081</name>
</gene>
<proteinExistence type="predicted"/>
<comment type="caution">
    <text evidence="2">The sequence shown here is derived from an EMBL/GenBank/DDBJ whole genome shotgun (WGS) entry which is preliminary data.</text>
</comment>
<feature type="compositionally biased region" description="Acidic residues" evidence="1">
    <location>
        <begin position="352"/>
        <end position="395"/>
    </location>
</feature>
<feature type="compositionally biased region" description="Basic and acidic residues" evidence="1">
    <location>
        <begin position="97"/>
        <end position="110"/>
    </location>
</feature>
<feature type="compositionally biased region" description="Basic and acidic residues" evidence="1">
    <location>
        <begin position="180"/>
        <end position="299"/>
    </location>
</feature>
<feature type="compositionally biased region" description="Basic and acidic residues" evidence="1">
    <location>
        <begin position="341"/>
        <end position="351"/>
    </location>
</feature>
<feature type="region of interest" description="Disordered" evidence="1">
    <location>
        <begin position="1"/>
        <end position="60"/>
    </location>
</feature>
<name>A0ABP0PGY7_9DINO</name>
<feature type="compositionally biased region" description="Basic residues" evidence="1">
    <location>
        <begin position="85"/>
        <end position="96"/>
    </location>
</feature>
<feature type="compositionally biased region" description="Basic and acidic residues" evidence="1">
    <location>
        <begin position="727"/>
        <end position="745"/>
    </location>
</feature>
<feature type="compositionally biased region" description="Basic residues" evidence="1">
    <location>
        <begin position="170"/>
        <end position="179"/>
    </location>
</feature>
<feature type="region of interest" description="Disordered" evidence="1">
    <location>
        <begin position="727"/>
        <end position="758"/>
    </location>
</feature>
<feature type="non-terminal residue" evidence="2">
    <location>
        <position position="1192"/>
    </location>
</feature>
<protein>
    <submittedName>
        <fullName evidence="2">Uncharacterized protein</fullName>
    </submittedName>
</protein>
<accession>A0ABP0PGY7</accession>
<evidence type="ECO:0000313" key="3">
    <source>
        <dbReference type="Proteomes" id="UP001642484"/>
    </source>
</evidence>
<dbReference type="EMBL" id="CAXAMN010023120">
    <property type="protein sequence ID" value="CAK9075300.1"/>
    <property type="molecule type" value="Genomic_DNA"/>
</dbReference>
<feature type="compositionally biased region" description="Basic residues" evidence="1">
    <location>
        <begin position="428"/>
        <end position="440"/>
    </location>
</feature>
<organism evidence="2 3">
    <name type="scientific">Durusdinium trenchii</name>
    <dbReference type="NCBI Taxonomy" id="1381693"/>
    <lineage>
        <taxon>Eukaryota</taxon>
        <taxon>Sar</taxon>
        <taxon>Alveolata</taxon>
        <taxon>Dinophyceae</taxon>
        <taxon>Suessiales</taxon>
        <taxon>Symbiodiniaceae</taxon>
        <taxon>Durusdinium</taxon>
    </lineage>
</organism>
<feature type="compositionally biased region" description="Acidic residues" evidence="1">
    <location>
        <begin position="141"/>
        <end position="155"/>
    </location>
</feature>
<sequence>MPEEVFRRHRGKSAPRGRSPNAKALKKASKQGEAYVTPPPRDKPGQKGPSEGASSSEEKPNMFAEYWKKYECPGLYPKETESQKKSKTSKSKGKKNKDKDGKADKGEDKRKHALPTTSQSSKKKQKPEGDVPEEPVIPSIDSDDMESTEASEESGEVPLEPQKKKQGKESKKKAKKSDKKAKNEEEKKDCKKDQKVKKSDMKESEKKDEKKSGKNEEKKGEETSEKKEERKSEKKKEKKIEQKDEKKSDKKEGKNDKDEKKSDKKESKSEKDEQKSSKKEESKSEKKNAEKNRDKKGDTKEEEEEVDSSETEEEEEGSDSESASESPADEPAPKSILKKTTGHEKDDGKEESCDDSDDESSSTGEDGSDKEDESEEEENEDEEEGEEGSSESESEESTKGKKRKHDDSDGSDAEEEEQEEDSKGKGKDMKKKKKKGKKHSKKEEKAKRKEEKKKNECEDSEKPLKGAEESLSKNSTTNRAEWQQFQRWLKNSRRCPAKIVAACKSQETRRQLFLDFLNSDKDFKQVEARFEARLMESQRTQVRYGFRNDQWLIKNHGQRKAEKIMTRKRQLGLTIPDPEFPGEDEHLFFVMVEFNIDDIKELRRVTQIELTGTLDADGVRAFVEVAGQHGVLTLAFIVHGGKGNIRDTAIRDHAFKLRPLALSTDLITQLKACAVKLQHWADVLQSRISKKYNKSKYYRDVEDQVEEDSKVAKDRIDLAKALIRASEKPAKQKTSKKEKEEKKDQAGAAERVWVSDQPSEASDRVEEYWRHCVNLSFFDQLDLQEGDFRMTDYFYSLQLPVDLRALFSMPPIPGALLRHWKVSAELGGSLNTDDWVHPMLRVVLLLPYADVCGINAEVTPIPERLHRVQLAFKWLSRRERWRFKGRNPVNRPRQNALGVLDPFSDIASVKPVGHVMDDPFELDNQFPEGNNREERADKRQKYKETVSQIPRFQGQSFLEMNAVSEEVASDYRIRMARFKAFAKLEQISLRGQKNLDNALSAYLNEMFEDGEDIGEATKTLAAVVDSVPDCTQKGSLPRSRRCLQGWNRLDPGATRPPIPWELVAAIVNFMLGRQQINEGLLVLLMFDAYLRPGEAISLHRSDLVEPTVQHPVFCLNLNPSERGASSKMGLSDETIVLDGRETPWMGLLLRRHLESHKAQKLFPIEYRQLKDAWQKALVGLQLSSKHCVLYQL</sequence>
<feature type="region of interest" description="Disordered" evidence="1">
    <location>
        <begin position="75"/>
        <end position="479"/>
    </location>
</feature>